<keyword evidence="6" id="KW-1185">Reference proteome</keyword>
<dbReference type="InterPro" id="IPR011663">
    <property type="entry name" value="UTRA"/>
</dbReference>
<evidence type="ECO:0000256" key="2">
    <source>
        <dbReference type="ARBA" id="ARBA00023125"/>
    </source>
</evidence>
<evidence type="ECO:0000256" key="3">
    <source>
        <dbReference type="ARBA" id="ARBA00023163"/>
    </source>
</evidence>
<evidence type="ECO:0000256" key="1">
    <source>
        <dbReference type="ARBA" id="ARBA00023015"/>
    </source>
</evidence>
<dbReference type="SMART" id="SM00345">
    <property type="entry name" value="HTH_GNTR"/>
    <property type="match status" value="1"/>
</dbReference>
<dbReference type="InterPro" id="IPR000524">
    <property type="entry name" value="Tscrpt_reg_HTH_GntR"/>
</dbReference>
<keyword evidence="2" id="KW-0238">DNA-binding</keyword>
<dbReference type="Gene3D" id="3.40.1410.10">
    <property type="entry name" value="Chorismate lyase-like"/>
    <property type="match status" value="1"/>
</dbReference>
<dbReference type="PROSITE" id="PS50949">
    <property type="entry name" value="HTH_GNTR"/>
    <property type="match status" value="1"/>
</dbReference>
<dbReference type="Gene3D" id="1.10.10.10">
    <property type="entry name" value="Winged helix-like DNA-binding domain superfamily/Winged helix DNA-binding domain"/>
    <property type="match status" value="1"/>
</dbReference>
<dbReference type="InterPro" id="IPR028978">
    <property type="entry name" value="Chorismate_lyase_/UTRA_dom_sf"/>
</dbReference>
<dbReference type="SUPFAM" id="SSF64288">
    <property type="entry name" value="Chorismate lyase-like"/>
    <property type="match status" value="1"/>
</dbReference>
<organism evidence="5 6">
    <name type="scientific">Herbiconiux aconitum</name>
    <dbReference type="NCBI Taxonomy" id="2970913"/>
    <lineage>
        <taxon>Bacteria</taxon>
        <taxon>Bacillati</taxon>
        <taxon>Actinomycetota</taxon>
        <taxon>Actinomycetes</taxon>
        <taxon>Micrococcales</taxon>
        <taxon>Microbacteriaceae</taxon>
        <taxon>Herbiconiux</taxon>
    </lineage>
</organism>
<evidence type="ECO:0000313" key="5">
    <source>
        <dbReference type="EMBL" id="MCS5718854.1"/>
    </source>
</evidence>
<dbReference type="CDD" id="cd07377">
    <property type="entry name" value="WHTH_GntR"/>
    <property type="match status" value="1"/>
</dbReference>
<dbReference type="SMART" id="SM00866">
    <property type="entry name" value="UTRA"/>
    <property type="match status" value="1"/>
</dbReference>
<accession>A0ABT2GRK2</accession>
<dbReference type="Pfam" id="PF00392">
    <property type="entry name" value="GntR"/>
    <property type="match status" value="1"/>
</dbReference>
<name>A0ABT2GRK2_9MICO</name>
<dbReference type="InterPro" id="IPR036390">
    <property type="entry name" value="WH_DNA-bd_sf"/>
</dbReference>
<comment type="caution">
    <text evidence="5">The sequence shown here is derived from an EMBL/GenBank/DDBJ whole genome shotgun (WGS) entry which is preliminary data.</text>
</comment>
<dbReference type="Proteomes" id="UP001165584">
    <property type="component" value="Unassembled WGS sequence"/>
</dbReference>
<dbReference type="Pfam" id="PF07702">
    <property type="entry name" value="UTRA"/>
    <property type="match status" value="1"/>
</dbReference>
<sequence>MTDSRIDSSRAEPLWAQTADYVREQIASGAYGEGMRLPAERELCLDLNVSRVTLRKALVSLVEEGVLSSSHGRGWYVSQPDAAEPTAGDWPNSLESFSETAARMGLVSDSLVIEQRISPATLDEGEELGVAPGTPLLRLGRVRRLDGVPIAIDNTRVPATLIPQAADVDFATGSLYATLGESGIDIARAEATIEARDADASIAKHLDIEVGRPILVMKQTSVDARDRPVLISTIEYSGDRYRLRTVFTRSKPGHPRR</sequence>
<evidence type="ECO:0000259" key="4">
    <source>
        <dbReference type="PROSITE" id="PS50949"/>
    </source>
</evidence>
<feature type="domain" description="HTH gntR-type" evidence="4">
    <location>
        <begin position="12"/>
        <end position="80"/>
    </location>
</feature>
<gene>
    <name evidence="5" type="ORF">N1027_11980</name>
</gene>
<dbReference type="PANTHER" id="PTHR44846:SF16">
    <property type="entry name" value="TRANSCRIPTIONAL REGULATOR PHNF-RELATED"/>
    <property type="match status" value="1"/>
</dbReference>
<dbReference type="SUPFAM" id="SSF46785">
    <property type="entry name" value="Winged helix' DNA-binding domain"/>
    <property type="match status" value="1"/>
</dbReference>
<proteinExistence type="predicted"/>
<evidence type="ECO:0000313" key="6">
    <source>
        <dbReference type="Proteomes" id="UP001165584"/>
    </source>
</evidence>
<dbReference type="PRINTS" id="PR00035">
    <property type="entry name" value="HTHGNTR"/>
</dbReference>
<reference evidence="5" key="1">
    <citation type="submission" date="2022-08" db="EMBL/GenBank/DDBJ databases">
        <authorList>
            <person name="Deng Y."/>
            <person name="Han X.-F."/>
            <person name="Zhang Y.-Q."/>
        </authorList>
    </citation>
    <scope>NUCLEOTIDE SEQUENCE</scope>
    <source>
        <strain evidence="5">CPCC 205763</strain>
    </source>
</reference>
<dbReference type="InterPro" id="IPR036388">
    <property type="entry name" value="WH-like_DNA-bd_sf"/>
</dbReference>
<keyword evidence="1" id="KW-0805">Transcription regulation</keyword>
<dbReference type="EMBL" id="JANLCM010000002">
    <property type="protein sequence ID" value="MCS5718854.1"/>
    <property type="molecule type" value="Genomic_DNA"/>
</dbReference>
<dbReference type="InterPro" id="IPR050679">
    <property type="entry name" value="Bact_HTH_transcr_reg"/>
</dbReference>
<keyword evidence="3" id="KW-0804">Transcription</keyword>
<dbReference type="PANTHER" id="PTHR44846">
    <property type="entry name" value="MANNOSYL-D-GLYCERATE TRANSPORT/METABOLISM SYSTEM REPRESSOR MNGR-RELATED"/>
    <property type="match status" value="1"/>
</dbReference>
<dbReference type="RefSeq" id="WP_259508178.1">
    <property type="nucleotide sequence ID" value="NZ_JANLCM010000002.1"/>
</dbReference>
<protein>
    <submittedName>
        <fullName evidence="5">GntR family transcriptional regulator</fullName>
    </submittedName>
</protein>